<protein>
    <submittedName>
        <fullName evidence="2">Phosphohydrolase</fullName>
    </submittedName>
</protein>
<evidence type="ECO:0000259" key="1">
    <source>
        <dbReference type="Pfam" id="PF00149"/>
    </source>
</evidence>
<dbReference type="SUPFAM" id="SSF56300">
    <property type="entry name" value="Metallo-dependent phosphatases"/>
    <property type="match status" value="1"/>
</dbReference>
<evidence type="ECO:0000313" key="2">
    <source>
        <dbReference type="EMBL" id="BCZ86183.1"/>
    </source>
</evidence>
<dbReference type="GO" id="GO:0016787">
    <property type="term" value="F:hydrolase activity"/>
    <property type="evidence" value="ECO:0007669"/>
    <property type="project" value="InterPro"/>
</dbReference>
<proteinExistence type="predicted"/>
<dbReference type="Gene3D" id="3.60.21.10">
    <property type="match status" value="1"/>
</dbReference>
<dbReference type="InterPro" id="IPR004843">
    <property type="entry name" value="Calcineurin-like_PHP"/>
</dbReference>
<evidence type="ECO:0000313" key="3">
    <source>
        <dbReference type="Proteomes" id="UP000825379"/>
    </source>
</evidence>
<accession>A0AAD1NWE3</accession>
<organism evidence="2 3">
    <name type="scientific">Thermus thermophilus</name>
    <dbReference type="NCBI Taxonomy" id="274"/>
    <lineage>
        <taxon>Bacteria</taxon>
        <taxon>Thermotogati</taxon>
        <taxon>Deinococcota</taxon>
        <taxon>Deinococci</taxon>
        <taxon>Thermales</taxon>
        <taxon>Thermaceae</taxon>
        <taxon>Thermus</taxon>
    </lineage>
</organism>
<sequence>MVYARTLLSLRLFARMKRSVRLLVLSDQVHPHIHSPRFPENLPPFDLVLAAGDLPGAYLEYVATKVRVPVLFVPGNHGEEWVLEEGRRKRPGGVVNLHGRLFRHQGLLFYGIGGVPRYREGEGQLSEGELLRLALKPFPLAFPRRLLLGHGVDVLLTHAPPPGPSAGEDFAHRGARAFLLFHRLFRPRLHVHGHTPLLGANPKRRHRTPLGVEVVHAQGYALIAL</sequence>
<dbReference type="AlphaFoldDB" id="A0AAD1NWE3"/>
<dbReference type="EMBL" id="AP024926">
    <property type="protein sequence ID" value="BCZ86183.1"/>
    <property type="molecule type" value="Genomic_DNA"/>
</dbReference>
<feature type="domain" description="Calcineurin-like phosphoesterase" evidence="1">
    <location>
        <begin position="44"/>
        <end position="195"/>
    </location>
</feature>
<dbReference type="Proteomes" id="UP000825379">
    <property type="component" value="Chromosome"/>
</dbReference>
<reference evidence="2" key="1">
    <citation type="submission" date="2021-07" db="EMBL/GenBank/DDBJ databases">
        <title>Complete genome sequences of four Thermus thermophilus strains isolated from Arima Hot Spring in Japan.</title>
        <authorList>
            <person name="Tomariguchi N."/>
            <person name="Ueno Y."/>
            <person name="Miyazaki K."/>
        </authorList>
    </citation>
    <scope>NUCLEOTIDE SEQUENCE</scope>
    <source>
        <strain evidence="2">AA1-1</strain>
    </source>
</reference>
<name>A0AAD1NWE3_THETH</name>
<gene>
    <name evidence="2" type="ORF">TthAA11_03650</name>
</gene>
<dbReference type="InterPro" id="IPR029052">
    <property type="entry name" value="Metallo-depent_PP-like"/>
</dbReference>
<dbReference type="Pfam" id="PF00149">
    <property type="entry name" value="Metallophos"/>
    <property type="match status" value="1"/>
</dbReference>